<evidence type="ECO:0000313" key="3">
    <source>
        <dbReference type="EMBL" id="MBD8051283.1"/>
    </source>
</evidence>
<evidence type="ECO:0000256" key="2">
    <source>
        <dbReference type="SAM" id="SignalP"/>
    </source>
</evidence>
<evidence type="ECO:0000256" key="1">
    <source>
        <dbReference type="ARBA" id="ARBA00006987"/>
    </source>
</evidence>
<evidence type="ECO:0000313" key="4">
    <source>
        <dbReference type="Proteomes" id="UP000647424"/>
    </source>
</evidence>
<protein>
    <submittedName>
        <fullName evidence="3">Tripartite tricarboxylate transporter substrate binding protein</fullName>
    </submittedName>
</protein>
<dbReference type="Gene3D" id="3.40.190.150">
    <property type="entry name" value="Bordetella uptake gene, domain 1"/>
    <property type="match status" value="1"/>
</dbReference>
<dbReference type="InterPro" id="IPR042100">
    <property type="entry name" value="Bug_dom1"/>
</dbReference>
<dbReference type="PROSITE" id="PS51257">
    <property type="entry name" value="PROKAR_LIPOPROTEIN"/>
    <property type="match status" value="1"/>
</dbReference>
<dbReference type="Gene3D" id="3.40.190.10">
    <property type="entry name" value="Periplasmic binding protein-like II"/>
    <property type="match status" value="1"/>
</dbReference>
<dbReference type="InterPro" id="IPR005064">
    <property type="entry name" value="BUG"/>
</dbReference>
<keyword evidence="2" id="KW-0732">Signal</keyword>
<proteinExistence type="inferred from homology"/>
<comment type="caution">
    <text evidence="3">The sequence shown here is derived from an EMBL/GenBank/DDBJ whole genome shotgun (WGS) entry which is preliminary data.</text>
</comment>
<reference evidence="3" key="1">
    <citation type="submission" date="2020-09" db="EMBL/GenBank/DDBJ databases">
        <title>Genome seq and assembly of Limnohabitants sp.</title>
        <authorList>
            <person name="Chhetri G."/>
        </authorList>
    </citation>
    <scope>NUCLEOTIDE SEQUENCE</scope>
    <source>
        <strain evidence="3">JUR4</strain>
    </source>
</reference>
<organism evidence="3 4">
    <name type="scientific">Limnohabitans radicicola</name>
    <dbReference type="NCBI Taxonomy" id="2771427"/>
    <lineage>
        <taxon>Bacteria</taxon>
        <taxon>Pseudomonadati</taxon>
        <taxon>Pseudomonadota</taxon>
        <taxon>Betaproteobacteria</taxon>
        <taxon>Burkholderiales</taxon>
        <taxon>Comamonadaceae</taxon>
        <taxon>Limnohabitans</taxon>
    </lineage>
</organism>
<dbReference type="PANTHER" id="PTHR42928">
    <property type="entry name" value="TRICARBOXYLATE-BINDING PROTEIN"/>
    <property type="match status" value="1"/>
</dbReference>
<sequence length="324" mass="33664">MKKRWFVSAAVAAMLSCSGGTCLAQATYPEKPVKLVIPFAAGGATDVLGRLLAVSMQEKLGQSVVVENKPGAGTVLAASQVAKAPADGYTLLLASNSTLVLNPVIREKLSYHPINSFTPIGMVADMQLLLVAGPSGPASLAAMVSQAKADPNALNYGSFGTGSTVHFAAELLKSAAGIQMTHVPYNGSGPSLTALMGGQVSVASDTIVASMPLIKAGKVRPLAVFAAQRLKTLPDVPTMGEAGYPNVEISSWFALMAPKDLPAAVRHKLEKNLADVLALPEVRAKLVDVGLQPNWGSAAAVTARMQNELPRMQTVAQRAAIKDE</sequence>
<feature type="chain" id="PRO_5038094250" evidence="2">
    <location>
        <begin position="25"/>
        <end position="324"/>
    </location>
</feature>
<dbReference type="SUPFAM" id="SSF53850">
    <property type="entry name" value="Periplasmic binding protein-like II"/>
    <property type="match status" value="1"/>
</dbReference>
<gene>
    <name evidence="3" type="ORF">IC609_12070</name>
</gene>
<dbReference type="Pfam" id="PF03401">
    <property type="entry name" value="TctC"/>
    <property type="match status" value="1"/>
</dbReference>
<dbReference type="PIRSF" id="PIRSF017082">
    <property type="entry name" value="YflP"/>
    <property type="match status" value="1"/>
</dbReference>
<dbReference type="PANTHER" id="PTHR42928:SF5">
    <property type="entry name" value="BLR1237 PROTEIN"/>
    <property type="match status" value="1"/>
</dbReference>
<dbReference type="CDD" id="cd07012">
    <property type="entry name" value="PBP2_Bug_TTT"/>
    <property type="match status" value="1"/>
</dbReference>
<accession>A0A927FJL9</accession>
<feature type="signal peptide" evidence="2">
    <location>
        <begin position="1"/>
        <end position="24"/>
    </location>
</feature>
<name>A0A927FJL9_9BURK</name>
<dbReference type="AlphaFoldDB" id="A0A927FJL9"/>
<keyword evidence="4" id="KW-1185">Reference proteome</keyword>
<dbReference type="Proteomes" id="UP000647424">
    <property type="component" value="Unassembled WGS sequence"/>
</dbReference>
<comment type="similarity">
    <text evidence="1">Belongs to the UPF0065 (bug) family.</text>
</comment>
<dbReference type="EMBL" id="JACYFT010000002">
    <property type="protein sequence ID" value="MBD8051283.1"/>
    <property type="molecule type" value="Genomic_DNA"/>
</dbReference>